<protein>
    <submittedName>
        <fullName evidence="1">Uncharacterized protein</fullName>
    </submittedName>
</protein>
<sequence>MSLAAASNSERAAHFASSNCLFRFRWRNLQCQRIAQSACRFEELQVFHVTLHALENAFFQKASKLRSKPQEHFDSRHIPSFKQFAELIYILPGV</sequence>
<evidence type="ECO:0000313" key="2">
    <source>
        <dbReference type="Proteomes" id="UP000229081"/>
    </source>
</evidence>
<name>A0A2K8MDB3_9SPHN</name>
<organism evidence="1 2">
    <name type="scientific">Sphingomonas psychrotolerans</name>
    <dbReference type="NCBI Taxonomy" id="1327635"/>
    <lineage>
        <taxon>Bacteria</taxon>
        <taxon>Pseudomonadati</taxon>
        <taxon>Pseudomonadota</taxon>
        <taxon>Alphaproteobacteria</taxon>
        <taxon>Sphingomonadales</taxon>
        <taxon>Sphingomonadaceae</taxon>
        <taxon>Sphingomonas</taxon>
    </lineage>
</organism>
<dbReference type="AlphaFoldDB" id="A0A2K8MDB3"/>
<accession>A0A2K8MDB3</accession>
<keyword evidence="2" id="KW-1185">Reference proteome</keyword>
<gene>
    <name evidence="1" type="ORF">CVN68_02135</name>
</gene>
<proteinExistence type="predicted"/>
<dbReference type="RefSeq" id="WP_100280745.1">
    <property type="nucleotide sequence ID" value="NZ_CP024923.1"/>
</dbReference>
<dbReference type="EMBL" id="CP024923">
    <property type="protein sequence ID" value="ATY30934.1"/>
    <property type="molecule type" value="Genomic_DNA"/>
</dbReference>
<dbReference type="KEGG" id="sphc:CVN68_02135"/>
<reference evidence="1 2" key="1">
    <citation type="submission" date="2017-11" db="EMBL/GenBank/DDBJ databases">
        <title>Complete genome sequence of Sphingomonas sp. Strain Cra20, a psychrotolerant potential plant growth promoting rhizobacteria.</title>
        <authorList>
            <person name="Luo Y."/>
        </authorList>
    </citation>
    <scope>NUCLEOTIDE SEQUENCE [LARGE SCALE GENOMIC DNA]</scope>
    <source>
        <strain evidence="1 2">Cra20</strain>
    </source>
</reference>
<evidence type="ECO:0000313" key="1">
    <source>
        <dbReference type="EMBL" id="ATY30934.1"/>
    </source>
</evidence>
<dbReference type="Proteomes" id="UP000229081">
    <property type="component" value="Chromosome"/>
</dbReference>